<dbReference type="CDD" id="cd00084">
    <property type="entry name" value="HMG-box_SF"/>
    <property type="match status" value="1"/>
</dbReference>
<dbReference type="FunFam" id="1.10.10.60:FF:000246">
    <property type="entry name" value="Telomeric repeat-binding factor 2-interacting protein 1"/>
    <property type="match status" value="1"/>
</dbReference>
<dbReference type="Gene3D" id="1.10.30.10">
    <property type="entry name" value="High mobility group box domain"/>
    <property type="match status" value="1"/>
</dbReference>
<keyword evidence="15" id="KW-1185">Reference proteome</keyword>
<reference evidence="15" key="4">
    <citation type="journal article" date="2022" name="Microb. Genom.">
        <title>A global pangenome for the wheat fungal pathogen Pyrenophora tritici-repentis and prediction of effector protein structural homology.</title>
        <authorList>
            <person name="Moolhuijzen P.M."/>
            <person name="See P.T."/>
            <person name="Shi G."/>
            <person name="Powell H.R."/>
            <person name="Cockram J."/>
            <person name="Jorgensen L.N."/>
            <person name="Benslimane H."/>
            <person name="Strelkov S.E."/>
            <person name="Turner J."/>
            <person name="Liu Z."/>
            <person name="Moffat C.S."/>
        </authorList>
    </citation>
    <scope>NUCLEOTIDE SEQUENCE [LARGE SCALE GENOMIC DNA]</scope>
</reference>
<evidence type="ECO:0000256" key="10">
    <source>
        <dbReference type="SAM" id="MobiDB-lite"/>
    </source>
</evidence>
<dbReference type="GO" id="GO:0005654">
    <property type="term" value="C:nucleoplasm"/>
    <property type="evidence" value="ECO:0007669"/>
    <property type="project" value="UniProtKB-ARBA"/>
</dbReference>
<dbReference type="PANTHER" id="PTHR16466:SF6">
    <property type="entry name" value="TELOMERIC REPEAT-BINDING FACTOR 2-INTERACTING PROTEIN 1"/>
    <property type="match status" value="1"/>
</dbReference>
<evidence type="ECO:0000256" key="6">
    <source>
        <dbReference type="ARBA" id="ARBA00023163"/>
    </source>
</evidence>
<evidence type="ECO:0000256" key="4">
    <source>
        <dbReference type="ARBA" id="ARBA00023015"/>
    </source>
</evidence>
<dbReference type="PROSITE" id="PS50118">
    <property type="entry name" value="HMG_BOX_2"/>
    <property type="match status" value="1"/>
</dbReference>
<dbReference type="Gene3D" id="3.40.50.10190">
    <property type="entry name" value="BRCT domain"/>
    <property type="match status" value="1"/>
</dbReference>
<feature type="compositionally biased region" description="Basic and acidic residues" evidence="10">
    <location>
        <begin position="623"/>
        <end position="639"/>
    </location>
</feature>
<comment type="subcellular location">
    <subcellularLocation>
        <location evidence="9">Nucleus</location>
    </subcellularLocation>
    <subcellularLocation>
        <location evidence="9">Chromosome</location>
        <location evidence="9">Telomere</location>
    </subcellularLocation>
</comment>
<evidence type="ECO:0000313" key="12">
    <source>
        <dbReference type="EMBL" id="KAF7565714.1"/>
    </source>
</evidence>
<dbReference type="EMBL" id="NQIK02000010">
    <property type="protein sequence ID" value="KAF7565714.1"/>
    <property type="molecule type" value="Genomic_DNA"/>
</dbReference>
<feature type="compositionally biased region" description="Acidic residues" evidence="10">
    <location>
        <begin position="543"/>
        <end position="553"/>
    </location>
</feature>
<dbReference type="InterPro" id="IPR015010">
    <property type="entry name" value="TERF2IP_Myb"/>
</dbReference>
<feature type="region of interest" description="Disordered" evidence="10">
    <location>
        <begin position="443"/>
        <end position="710"/>
    </location>
</feature>
<keyword evidence="5" id="KW-0010">Activator</keyword>
<dbReference type="CDD" id="cd11655">
    <property type="entry name" value="rap1_myb-like"/>
    <property type="match status" value="1"/>
</dbReference>
<name>A0A2W1GC51_9PLEO</name>
<comment type="subunit">
    <text evidence="9">Homodimer.</text>
</comment>
<gene>
    <name evidence="13" type="ORF">Ptr86124_008725</name>
    <name evidence="12" type="ORF">PtrM4_051480</name>
</gene>
<dbReference type="Gene3D" id="1.10.10.2170">
    <property type="match status" value="1"/>
</dbReference>
<dbReference type="SUPFAM" id="SSF47095">
    <property type="entry name" value="HMG-box"/>
    <property type="match status" value="1"/>
</dbReference>
<evidence type="ECO:0000313" key="14">
    <source>
        <dbReference type="Proteomes" id="UP000245464"/>
    </source>
</evidence>
<keyword evidence="7 8" id="KW-0539">Nucleus</keyword>
<feature type="compositionally biased region" description="Basic and acidic residues" evidence="10">
    <location>
        <begin position="458"/>
        <end position="477"/>
    </location>
</feature>
<dbReference type="Proteomes" id="UP000245464">
    <property type="component" value="Chromosome 10"/>
</dbReference>
<reference evidence="13" key="2">
    <citation type="submission" date="2021-05" db="EMBL/GenBank/DDBJ databases">
        <authorList>
            <person name="Moolhuijzen P.M."/>
            <person name="Moffat C.S."/>
        </authorList>
    </citation>
    <scope>NUCLEOTIDE SEQUENCE</scope>
    <source>
        <strain evidence="13">86-124</strain>
    </source>
</reference>
<comment type="similarity">
    <text evidence="1 9">Belongs to the RAP1 family.</text>
</comment>
<dbReference type="InterPro" id="IPR036420">
    <property type="entry name" value="BRCT_dom_sf"/>
</dbReference>
<dbReference type="AlphaFoldDB" id="A0A2W1GC51"/>
<keyword evidence="6" id="KW-0804">Transcription</keyword>
<proteinExistence type="inferred from homology"/>
<dbReference type="GO" id="GO:0070187">
    <property type="term" value="C:shelterin complex"/>
    <property type="evidence" value="ECO:0007669"/>
    <property type="project" value="TreeGrafter"/>
</dbReference>
<dbReference type="InterPro" id="IPR001357">
    <property type="entry name" value="BRCT_dom"/>
</dbReference>
<evidence type="ECO:0000256" key="5">
    <source>
        <dbReference type="ARBA" id="ARBA00023159"/>
    </source>
</evidence>
<accession>A0A2W1GC51</accession>
<evidence type="ECO:0000313" key="13">
    <source>
        <dbReference type="EMBL" id="KAI1512759.1"/>
    </source>
</evidence>
<dbReference type="Pfam" id="PF00505">
    <property type="entry name" value="HMG_box"/>
    <property type="match status" value="1"/>
</dbReference>
<reference evidence="12" key="1">
    <citation type="journal article" date="2018" name="BMC Genomics">
        <title>Comparative genomics of the wheat fungal pathogen Pyrenophora tritici-repentis reveals chromosomal variations and genome plasticity.</title>
        <authorList>
            <person name="Moolhuijzen P."/>
            <person name="See P.T."/>
            <person name="Hane J.K."/>
            <person name="Shi G."/>
            <person name="Liu Z."/>
            <person name="Oliver R.P."/>
            <person name="Moffat C.S."/>
        </authorList>
    </citation>
    <scope>NUCLEOTIDE SEQUENCE [LARGE SCALE GENOMIC DNA]</scope>
    <source>
        <strain evidence="12">M4</strain>
    </source>
</reference>
<dbReference type="GO" id="GO:0031848">
    <property type="term" value="P:protection from non-homologous end joining at telomere"/>
    <property type="evidence" value="ECO:0007669"/>
    <property type="project" value="TreeGrafter"/>
</dbReference>
<protein>
    <recommendedName>
        <fullName evidence="9">DNA-binding protein RAP1</fullName>
    </recommendedName>
</protein>
<dbReference type="InterPro" id="IPR036910">
    <property type="entry name" value="HMG_box_dom_sf"/>
</dbReference>
<feature type="region of interest" description="Disordered" evidence="10">
    <location>
        <begin position="302"/>
        <end position="374"/>
    </location>
</feature>
<dbReference type="SUPFAM" id="SSF46689">
    <property type="entry name" value="Homeodomain-like"/>
    <property type="match status" value="1"/>
</dbReference>
<sequence>MAGPTVYEDVAEDLDFGSGPKLFTGKKFFVAQRVPIRKHLLDDIKSNGGEVVLLEKQADYLIADHFQNHCPPGSISYQFIEESIKQGELANPDDHPAGPPIGQAREAGATHQPPKIGRSAYTAEEDRILYKWVRDAEAAGGLASGNELYKQLEQKYPRHTWQSWRDRYLKKLKQYPPKGLSVADNAPPSPASDRSNERAPPVAPREAPKKKQPASKPVPATNVSEKPKKHEYKVNELTDMFTTEDWLDLYAYVDLIDATKEDGRYDAKWVLWAEHRGEQTSEQWRQYYEKVVRPQWLRDPQSKRDRIREEMDQKHAEEKLSQSQSVREQLSEHEESDEEPVAPTPAIKESKAADQPSESEDEGFENFLNEEGAGNPPAAYKLYAREMRQAASTAQPSLDYAALHNFLLTQWHSLSEDERAPYLAMDQALTEITIVTPKAKTRIATDNKLPSSSTARPESPEAYRKLHETFVKRLRDNSEDEEDVQVPRPIKRRKSRSATPTNDDVIGTVDQPLEISSAESFQSLSESELAGQETGPDMPVTLEVEEDEDEEATMVEHGGENEGNEVESIESDDFLRFQKLPPPPDIYDTASEDELPSNTPTPRAVRQTKSIFDTQAILSSPTEDPRDKFIRSFGKDATPKQKALSPSPFDYPESVASTTQSLEEFRSSLREKAAAEASPKPLRISASPSPAPSSVSSTGSGDPDPPLTADEINEFFDEQNARGISNAFVSAALTRTRLRPDLAIEVLDAWTAGKPLPNKRGIWSKADDEVVEGCDGPALKRLEKKHTTDGWGGITERLIFLEGARNRRSGKFE</sequence>
<keyword evidence="4" id="KW-0805">Transcription regulation</keyword>
<comment type="function">
    <text evidence="9">Involved in the regulation of telomere length, clustering and has a specific role in telomere position effect (TPE).</text>
</comment>
<dbReference type="OrthoDB" id="435460at2759"/>
<feature type="compositionally biased region" description="Low complexity" evidence="10">
    <location>
        <begin position="685"/>
        <end position="702"/>
    </location>
</feature>
<keyword evidence="8" id="KW-0238">DNA-binding</keyword>
<evidence type="ECO:0000256" key="9">
    <source>
        <dbReference type="RuleBase" id="RU367107"/>
    </source>
</evidence>
<feature type="compositionally biased region" description="Low complexity" evidence="10">
    <location>
        <begin position="514"/>
        <end position="528"/>
    </location>
</feature>
<dbReference type="GO" id="GO:0010833">
    <property type="term" value="P:telomere maintenance via telomere lengthening"/>
    <property type="evidence" value="ECO:0007669"/>
    <property type="project" value="UniProtKB-UniRule"/>
</dbReference>
<dbReference type="Proteomes" id="UP000249757">
    <property type="component" value="Unassembled WGS sequence"/>
</dbReference>
<evidence type="ECO:0000256" key="8">
    <source>
        <dbReference type="PROSITE-ProRule" id="PRU00267"/>
    </source>
</evidence>
<dbReference type="Gene3D" id="1.10.10.60">
    <property type="entry name" value="Homeodomain-like"/>
    <property type="match status" value="1"/>
</dbReference>
<dbReference type="EMBL" id="NRDI02000011">
    <property type="protein sequence ID" value="KAI1512759.1"/>
    <property type="molecule type" value="Genomic_DNA"/>
</dbReference>
<feature type="domain" description="HMG box" evidence="11">
    <location>
        <begin position="373"/>
        <end position="422"/>
    </location>
</feature>
<feature type="DNA-binding region" description="HMG box" evidence="8">
    <location>
        <begin position="373"/>
        <end position="422"/>
    </location>
</feature>
<dbReference type="Pfam" id="PF11626">
    <property type="entry name" value="Rap1_C"/>
    <property type="match status" value="1"/>
</dbReference>
<dbReference type="InterPro" id="IPR039595">
    <property type="entry name" value="TE2IP/Rap1"/>
</dbReference>
<evidence type="ECO:0000256" key="1">
    <source>
        <dbReference type="ARBA" id="ARBA00010467"/>
    </source>
</evidence>
<feature type="compositionally biased region" description="Basic and acidic residues" evidence="10">
    <location>
        <begin position="302"/>
        <end position="320"/>
    </location>
</feature>
<keyword evidence="2 9" id="KW-0158">Chromosome</keyword>
<dbReference type="OMA" id="KKFWVAQ"/>
<feature type="region of interest" description="Disordered" evidence="10">
    <location>
        <begin position="91"/>
        <end position="120"/>
    </location>
</feature>
<dbReference type="InterPro" id="IPR038104">
    <property type="entry name" value="Rap1_C_sf"/>
</dbReference>
<feature type="compositionally biased region" description="Basic and acidic residues" evidence="10">
    <location>
        <begin position="663"/>
        <end position="674"/>
    </location>
</feature>
<feature type="compositionally biased region" description="Polar residues" evidence="10">
    <location>
        <begin position="596"/>
        <end position="622"/>
    </location>
</feature>
<dbReference type="InterPro" id="IPR009071">
    <property type="entry name" value="HMG_box_dom"/>
</dbReference>
<evidence type="ECO:0000256" key="2">
    <source>
        <dbReference type="ARBA" id="ARBA00022454"/>
    </source>
</evidence>
<evidence type="ECO:0000256" key="7">
    <source>
        <dbReference type="ARBA" id="ARBA00023242"/>
    </source>
</evidence>
<evidence type="ECO:0000256" key="3">
    <source>
        <dbReference type="ARBA" id="ARBA00022895"/>
    </source>
</evidence>
<dbReference type="InterPro" id="IPR009057">
    <property type="entry name" value="Homeodomain-like_sf"/>
</dbReference>
<dbReference type="Pfam" id="PF16589">
    <property type="entry name" value="BRCT_2"/>
    <property type="match status" value="1"/>
</dbReference>
<evidence type="ECO:0000259" key="11">
    <source>
        <dbReference type="PROSITE" id="PS50118"/>
    </source>
</evidence>
<dbReference type="InterPro" id="IPR021661">
    <property type="entry name" value="Rap1_C"/>
</dbReference>
<feature type="compositionally biased region" description="Acidic residues" evidence="10">
    <location>
        <begin position="562"/>
        <end position="572"/>
    </location>
</feature>
<dbReference type="GO" id="GO:0042162">
    <property type="term" value="F:telomeric DNA binding"/>
    <property type="evidence" value="ECO:0007669"/>
    <property type="project" value="TreeGrafter"/>
</dbReference>
<reference evidence="13" key="3">
    <citation type="journal article" date="2022" name="bioRxiv">
        <title>A global pangenome for the wheat fungal pathogen Pyrenophora tritici-repentis and prediction of effector protein structural homology.</title>
        <authorList>
            <person name="Moolhuijzen P."/>
            <person name="See P.T."/>
            <person name="Shi G."/>
            <person name="Powell H.R."/>
            <person name="Cockram J."/>
            <person name="Jorgensen L.N."/>
            <person name="Benslimane H."/>
            <person name="Strelkov S.E."/>
            <person name="Turner J."/>
            <person name="Liu Z."/>
            <person name="Moffat C.S."/>
        </authorList>
    </citation>
    <scope>NUCLEOTIDE SEQUENCE</scope>
    <source>
        <strain evidence="13">86-124</strain>
    </source>
</reference>
<feature type="region of interest" description="Disordered" evidence="10">
    <location>
        <begin position="176"/>
        <end position="229"/>
    </location>
</feature>
<dbReference type="PANTHER" id="PTHR16466">
    <property type="entry name" value="TELOMERE REPEAT-BINDING FACTOR 2-INTERACTING PROTEIN 1"/>
    <property type="match status" value="1"/>
</dbReference>
<organism evidence="12 14">
    <name type="scientific">Pyrenophora tritici-repentis</name>
    <dbReference type="NCBI Taxonomy" id="45151"/>
    <lineage>
        <taxon>Eukaryota</taxon>
        <taxon>Fungi</taxon>
        <taxon>Dikarya</taxon>
        <taxon>Ascomycota</taxon>
        <taxon>Pezizomycotina</taxon>
        <taxon>Dothideomycetes</taxon>
        <taxon>Pleosporomycetidae</taxon>
        <taxon>Pleosporales</taxon>
        <taxon>Pleosporineae</taxon>
        <taxon>Pleosporaceae</taxon>
        <taxon>Pyrenophora</taxon>
    </lineage>
</organism>
<evidence type="ECO:0000313" key="15">
    <source>
        <dbReference type="Proteomes" id="UP000249757"/>
    </source>
</evidence>
<comment type="caution">
    <text evidence="12">The sequence shown here is derived from an EMBL/GenBank/DDBJ whole genome shotgun (WGS) entry which is preliminary data.</text>
</comment>
<keyword evidence="3 9" id="KW-0779">Telomere</keyword>
<dbReference type="Pfam" id="PF08914">
    <property type="entry name" value="Myb_Rap1"/>
    <property type="match status" value="1"/>
</dbReference>